<dbReference type="PANTHER" id="PTHR30069">
    <property type="entry name" value="TONB-DEPENDENT OUTER MEMBRANE RECEPTOR"/>
    <property type="match status" value="1"/>
</dbReference>
<dbReference type="GO" id="GO:0044718">
    <property type="term" value="P:siderophore transmembrane transport"/>
    <property type="evidence" value="ECO:0007669"/>
    <property type="project" value="TreeGrafter"/>
</dbReference>
<keyword evidence="4 10" id="KW-1134">Transmembrane beta strand</keyword>
<evidence type="ECO:0000256" key="11">
    <source>
        <dbReference type="RuleBase" id="RU003357"/>
    </source>
</evidence>
<evidence type="ECO:0000313" key="16">
    <source>
        <dbReference type="Proteomes" id="UP000484255"/>
    </source>
</evidence>
<sequence>MRPVRSLQSPRHLTGRSAPHSPPPTWHLFHQAWRLLPPALGLALTASFSHAQATTAQVEVVGVSPLPGQGVPRDQLPYTTHVLRRGDIQQAQADTTTELLARRVPGLQVNDIQGSTFQGDLTFRGHRASGLLGASQGLSVYLDGVRINEAFGDVVNWDLVPEGALDSISLVSAANPAFGLNTLAGAISLQTASGLTRPGTEAELEWGAFGRKQLTVGQGGRHAEGWHHRLSVRGLEEDGWRDHSGSRVHQLHARVGRETARGDFSASLLLARTRLVGNGLVPWATLAEDGQTTPALGQDRRTAVYTHPDETRHRLQQLGLQWSRTLEDGQQLQALAYVRHSRRDTVNGDVAEEEEGGGADAALNQTTSRQRGQGLAFNWSGRSGEHQWSWGASFDHARVDFRQGETEAAFNDSRGVVALPGAEQALSATVAGSSRLWGLHATDTWRLSPASHLTVGLRANHATVGNTLASEDDDTGEFEAHPHERFTYRSLNPALGLTHRLGASAPTLFGSVARNTRVPTVIELGCADPQEPCRLPAGLQSDPYLRQVRATTLEGGLRWGHPTRQGGSLTLFQTDNRDDIVFGSVSLNGQLGYFQNFDRTRHRGLELSQSLPWAGAQWSASLSWLRATYEAQGVLRMGERNVQVAPGTRMAGLPERMAKVGADWTLGGGWLLGADVQAVSSRQVAGNEDGRLEDDAEETVWLKVPGHALLHLRASWQPANWPGVQWLVRLNNATNRHTASFGALAETRFDRDGQLMPEGREALFLAPGAPRALSLGLRARF</sequence>
<dbReference type="PANTHER" id="PTHR30069:SF39">
    <property type="entry name" value="BLL6183 PROTEIN"/>
    <property type="match status" value="1"/>
</dbReference>
<feature type="domain" description="TonB-dependent receptor-like beta-barrel" evidence="13">
    <location>
        <begin position="289"/>
        <end position="732"/>
    </location>
</feature>
<keyword evidence="9 10" id="KW-0998">Cell outer membrane</keyword>
<feature type="compositionally biased region" description="Polar residues" evidence="12">
    <location>
        <begin position="1"/>
        <end position="11"/>
    </location>
</feature>
<dbReference type="InterPro" id="IPR000531">
    <property type="entry name" value="Beta-barrel_TonB"/>
</dbReference>
<evidence type="ECO:0000256" key="10">
    <source>
        <dbReference type="PROSITE-ProRule" id="PRU01360"/>
    </source>
</evidence>
<dbReference type="Pfam" id="PF07715">
    <property type="entry name" value="Plug"/>
    <property type="match status" value="1"/>
</dbReference>
<feature type="region of interest" description="Disordered" evidence="12">
    <location>
        <begin position="1"/>
        <end position="23"/>
    </location>
</feature>
<dbReference type="PROSITE" id="PS52016">
    <property type="entry name" value="TONB_DEPENDENT_REC_3"/>
    <property type="match status" value="1"/>
</dbReference>
<keyword evidence="7 10" id="KW-0472">Membrane</keyword>
<dbReference type="InterPro" id="IPR036942">
    <property type="entry name" value="Beta-barrel_TonB_sf"/>
</dbReference>
<dbReference type="InterPro" id="IPR039426">
    <property type="entry name" value="TonB-dep_rcpt-like"/>
</dbReference>
<dbReference type="InterPro" id="IPR012910">
    <property type="entry name" value="Plug_dom"/>
</dbReference>
<evidence type="ECO:0000256" key="9">
    <source>
        <dbReference type="ARBA" id="ARBA00023237"/>
    </source>
</evidence>
<name>A0A7C9THR3_9BURK</name>
<evidence type="ECO:0000256" key="8">
    <source>
        <dbReference type="ARBA" id="ARBA00023170"/>
    </source>
</evidence>
<dbReference type="RefSeq" id="WP_163456647.1">
    <property type="nucleotide sequence ID" value="NZ_JAAGOH010000005.1"/>
</dbReference>
<evidence type="ECO:0000256" key="12">
    <source>
        <dbReference type="SAM" id="MobiDB-lite"/>
    </source>
</evidence>
<dbReference type="Proteomes" id="UP000484255">
    <property type="component" value="Unassembled WGS sequence"/>
</dbReference>
<accession>A0A7C9THR3</accession>
<dbReference type="InterPro" id="IPR037066">
    <property type="entry name" value="Plug_dom_sf"/>
</dbReference>
<organism evidence="15 16">
    <name type="scientific">Ideonella livida</name>
    <dbReference type="NCBI Taxonomy" id="2707176"/>
    <lineage>
        <taxon>Bacteria</taxon>
        <taxon>Pseudomonadati</taxon>
        <taxon>Pseudomonadota</taxon>
        <taxon>Betaproteobacteria</taxon>
        <taxon>Burkholderiales</taxon>
        <taxon>Sphaerotilaceae</taxon>
        <taxon>Ideonella</taxon>
    </lineage>
</organism>
<evidence type="ECO:0000256" key="6">
    <source>
        <dbReference type="ARBA" id="ARBA00023077"/>
    </source>
</evidence>
<gene>
    <name evidence="15" type="ORF">G3A44_06280</name>
</gene>
<protein>
    <submittedName>
        <fullName evidence="15">TonB-dependent receptor</fullName>
    </submittedName>
</protein>
<evidence type="ECO:0000256" key="4">
    <source>
        <dbReference type="ARBA" id="ARBA00022452"/>
    </source>
</evidence>
<dbReference type="EMBL" id="JAAGOH010000005">
    <property type="protein sequence ID" value="NDY90799.1"/>
    <property type="molecule type" value="Genomic_DNA"/>
</dbReference>
<feature type="domain" description="TonB-dependent receptor plug" evidence="14">
    <location>
        <begin position="75"/>
        <end position="185"/>
    </location>
</feature>
<dbReference type="AlphaFoldDB" id="A0A7C9THR3"/>
<comment type="similarity">
    <text evidence="2 10 11">Belongs to the TonB-dependent receptor family.</text>
</comment>
<evidence type="ECO:0000256" key="1">
    <source>
        <dbReference type="ARBA" id="ARBA00004571"/>
    </source>
</evidence>
<keyword evidence="3 10" id="KW-0813">Transport</keyword>
<keyword evidence="16" id="KW-1185">Reference proteome</keyword>
<evidence type="ECO:0000259" key="13">
    <source>
        <dbReference type="Pfam" id="PF00593"/>
    </source>
</evidence>
<keyword evidence="5 10" id="KW-0812">Transmembrane</keyword>
<comment type="subcellular location">
    <subcellularLocation>
        <location evidence="1 10">Cell outer membrane</location>
        <topology evidence="1 10">Multi-pass membrane protein</topology>
    </subcellularLocation>
</comment>
<evidence type="ECO:0000313" key="15">
    <source>
        <dbReference type="EMBL" id="NDY90799.1"/>
    </source>
</evidence>
<comment type="caution">
    <text evidence="15">The sequence shown here is derived from an EMBL/GenBank/DDBJ whole genome shotgun (WGS) entry which is preliminary data.</text>
</comment>
<dbReference type="Gene3D" id="2.170.130.10">
    <property type="entry name" value="TonB-dependent receptor, plug domain"/>
    <property type="match status" value="1"/>
</dbReference>
<dbReference type="GO" id="GO:0015344">
    <property type="term" value="F:siderophore uptake transmembrane transporter activity"/>
    <property type="evidence" value="ECO:0007669"/>
    <property type="project" value="TreeGrafter"/>
</dbReference>
<evidence type="ECO:0000256" key="5">
    <source>
        <dbReference type="ARBA" id="ARBA00022692"/>
    </source>
</evidence>
<reference evidence="15 16" key="1">
    <citation type="submission" date="2020-02" db="EMBL/GenBank/DDBJ databases">
        <title>Ideonella bacterium strain TBM-1.</title>
        <authorList>
            <person name="Chen W.-M."/>
        </authorList>
    </citation>
    <scope>NUCLEOTIDE SEQUENCE [LARGE SCALE GENOMIC DNA]</scope>
    <source>
        <strain evidence="15 16">TBM-1</strain>
    </source>
</reference>
<evidence type="ECO:0000259" key="14">
    <source>
        <dbReference type="Pfam" id="PF07715"/>
    </source>
</evidence>
<keyword evidence="8 15" id="KW-0675">Receptor</keyword>
<keyword evidence="6 11" id="KW-0798">TonB box</keyword>
<proteinExistence type="inferred from homology"/>
<dbReference type="Gene3D" id="2.40.170.20">
    <property type="entry name" value="TonB-dependent receptor, beta-barrel domain"/>
    <property type="match status" value="1"/>
</dbReference>
<dbReference type="GO" id="GO:0009279">
    <property type="term" value="C:cell outer membrane"/>
    <property type="evidence" value="ECO:0007669"/>
    <property type="project" value="UniProtKB-SubCell"/>
</dbReference>
<evidence type="ECO:0000256" key="7">
    <source>
        <dbReference type="ARBA" id="ARBA00023136"/>
    </source>
</evidence>
<evidence type="ECO:0000256" key="2">
    <source>
        <dbReference type="ARBA" id="ARBA00009810"/>
    </source>
</evidence>
<dbReference type="SUPFAM" id="SSF56935">
    <property type="entry name" value="Porins"/>
    <property type="match status" value="1"/>
</dbReference>
<evidence type="ECO:0000256" key="3">
    <source>
        <dbReference type="ARBA" id="ARBA00022448"/>
    </source>
</evidence>
<dbReference type="Pfam" id="PF00593">
    <property type="entry name" value="TonB_dep_Rec_b-barrel"/>
    <property type="match status" value="1"/>
</dbReference>